<name>A0A9N9R1M0_9NEOP</name>
<dbReference type="OrthoDB" id="6918000at2759"/>
<dbReference type="AlphaFoldDB" id="A0A9N9R1M0"/>
<keyword evidence="2" id="KW-1185">Reference proteome</keyword>
<organism evidence="1 2">
    <name type="scientific">Diatraea saccharalis</name>
    <name type="common">sugarcane borer</name>
    <dbReference type="NCBI Taxonomy" id="40085"/>
    <lineage>
        <taxon>Eukaryota</taxon>
        <taxon>Metazoa</taxon>
        <taxon>Ecdysozoa</taxon>
        <taxon>Arthropoda</taxon>
        <taxon>Hexapoda</taxon>
        <taxon>Insecta</taxon>
        <taxon>Pterygota</taxon>
        <taxon>Neoptera</taxon>
        <taxon>Endopterygota</taxon>
        <taxon>Lepidoptera</taxon>
        <taxon>Glossata</taxon>
        <taxon>Ditrysia</taxon>
        <taxon>Pyraloidea</taxon>
        <taxon>Crambidae</taxon>
        <taxon>Crambinae</taxon>
        <taxon>Diatraea</taxon>
    </lineage>
</organism>
<evidence type="ECO:0000313" key="2">
    <source>
        <dbReference type="Proteomes" id="UP001153714"/>
    </source>
</evidence>
<proteinExistence type="predicted"/>
<gene>
    <name evidence="1" type="ORF">DIATSA_LOCUS5629</name>
</gene>
<protein>
    <submittedName>
        <fullName evidence="1">Uncharacterized protein</fullName>
    </submittedName>
</protein>
<dbReference type="Proteomes" id="UP001153714">
    <property type="component" value="Chromosome 18"/>
</dbReference>
<dbReference type="EMBL" id="OU893349">
    <property type="protein sequence ID" value="CAG9787769.1"/>
    <property type="molecule type" value="Genomic_DNA"/>
</dbReference>
<evidence type="ECO:0000313" key="1">
    <source>
        <dbReference type="EMBL" id="CAG9787769.1"/>
    </source>
</evidence>
<sequence>MSSEENEDSLKLIISASKEVSNVSSNLDDKCEVIKCLTSDPIRAEHWNEIPCCSNHVNNVSVEVFDKTGLNLDSDTVDGVNKNVTDFIVIDLACDVNKVSDERLEDKIGTNDQSSIPSVSSNQSLVPVNNEIVSSENQKLVSLSLSILLAALLQAMRCFAQFLEDIVVPQRY</sequence>
<accession>A0A9N9R1M0</accession>
<reference evidence="1" key="1">
    <citation type="submission" date="2021-12" db="EMBL/GenBank/DDBJ databases">
        <authorList>
            <person name="King R."/>
        </authorList>
    </citation>
    <scope>NUCLEOTIDE SEQUENCE</scope>
</reference>
<reference evidence="1" key="2">
    <citation type="submission" date="2022-10" db="EMBL/GenBank/DDBJ databases">
        <authorList>
            <consortium name="ENA_rothamsted_submissions"/>
            <consortium name="culmorum"/>
            <person name="King R."/>
        </authorList>
    </citation>
    <scope>NUCLEOTIDE SEQUENCE</scope>
</reference>